<evidence type="ECO:0008006" key="3">
    <source>
        <dbReference type="Google" id="ProtNLM"/>
    </source>
</evidence>
<proteinExistence type="predicted"/>
<evidence type="ECO:0000256" key="1">
    <source>
        <dbReference type="SAM" id="MobiDB-lite"/>
    </source>
</evidence>
<name>A0A6L2NMU7_TANCI</name>
<dbReference type="EMBL" id="BKCJ010009584">
    <property type="protein sequence ID" value="GEU87641.1"/>
    <property type="molecule type" value="Genomic_DNA"/>
</dbReference>
<reference evidence="2" key="1">
    <citation type="journal article" date="2019" name="Sci. Rep.">
        <title>Draft genome of Tanacetum cinerariifolium, the natural source of mosquito coil.</title>
        <authorList>
            <person name="Yamashiro T."/>
            <person name="Shiraishi A."/>
            <person name="Satake H."/>
            <person name="Nakayama K."/>
        </authorList>
    </citation>
    <scope>NUCLEOTIDE SEQUENCE</scope>
</reference>
<comment type="caution">
    <text evidence="2">The sequence shown here is derived from an EMBL/GenBank/DDBJ whole genome shotgun (WGS) entry which is preliminary data.</text>
</comment>
<organism evidence="2">
    <name type="scientific">Tanacetum cinerariifolium</name>
    <name type="common">Dalmatian daisy</name>
    <name type="synonym">Chrysanthemum cinerariifolium</name>
    <dbReference type="NCBI Taxonomy" id="118510"/>
    <lineage>
        <taxon>Eukaryota</taxon>
        <taxon>Viridiplantae</taxon>
        <taxon>Streptophyta</taxon>
        <taxon>Embryophyta</taxon>
        <taxon>Tracheophyta</taxon>
        <taxon>Spermatophyta</taxon>
        <taxon>Magnoliopsida</taxon>
        <taxon>eudicotyledons</taxon>
        <taxon>Gunneridae</taxon>
        <taxon>Pentapetalae</taxon>
        <taxon>asterids</taxon>
        <taxon>campanulids</taxon>
        <taxon>Asterales</taxon>
        <taxon>Asteraceae</taxon>
        <taxon>Asteroideae</taxon>
        <taxon>Anthemideae</taxon>
        <taxon>Anthemidinae</taxon>
        <taxon>Tanacetum</taxon>
    </lineage>
</organism>
<evidence type="ECO:0000313" key="2">
    <source>
        <dbReference type="EMBL" id="GEU87641.1"/>
    </source>
</evidence>
<sequence>MIELRDTFQAWLQQRQDQVEPKDSLITGDEHLDTITKKKSDEFIKSSVENLVPNPSESEDLSNIGHSLIISSSKIDYLLDEFVGELIFLKSIPPRIDEADCDHEEEIHLMEKLFYDNSSPRPPREFNFENFDAIIESFSSSHIPVEDSDSLMREIDLSLTLDDSMPPGIKNDDYDSKGDILFLEELVSNDSILLPKNESLHFDIPSSPRPPAKPPDDD</sequence>
<feature type="compositionally biased region" description="Pro residues" evidence="1">
    <location>
        <begin position="207"/>
        <end position="218"/>
    </location>
</feature>
<feature type="region of interest" description="Disordered" evidence="1">
    <location>
        <begin position="198"/>
        <end position="218"/>
    </location>
</feature>
<dbReference type="AlphaFoldDB" id="A0A6L2NMU7"/>
<accession>A0A6L2NMU7</accession>
<gene>
    <name evidence="2" type="ORF">Tci_059619</name>
</gene>
<protein>
    <recommendedName>
        <fullName evidence="3">Reverse transcriptase domain-containing protein</fullName>
    </recommendedName>
</protein>